<organism evidence="2 3">
    <name type="scientific">Campylobacter canadensis</name>
    <dbReference type="NCBI Taxonomy" id="449520"/>
    <lineage>
        <taxon>Bacteria</taxon>
        <taxon>Pseudomonadati</taxon>
        <taxon>Campylobacterota</taxon>
        <taxon>Epsilonproteobacteria</taxon>
        <taxon>Campylobacterales</taxon>
        <taxon>Campylobacteraceae</taxon>
        <taxon>Campylobacter</taxon>
    </lineage>
</organism>
<dbReference type="Proteomes" id="UP000786183">
    <property type="component" value="Unassembled WGS sequence"/>
</dbReference>
<dbReference type="SUPFAM" id="SSF53448">
    <property type="entry name" value="Nucleotide-diphospho-sugar transferases"/>
    <property type="match status" value="1"/>
</dbReference>
<dbReference type="InterPro" id="IPR029044">
    <property type="entry name" value="Nucleotide-diphossugar_trans"/>
</dbReference>
<gene>
    <name evidence="2" type="ORF">AVCANL283_06265</name>
</gene>
<proteinExistence type="predicted"/>
<evidence type="ECO:0000313" key="2">
    <source>
        <dbReference type="EMBL" id="MBZ7987703.1"/>
    </source>
</evidence>
<dbReference type="CDD" id="cd00761">
    <property type="entry name" value="Glyco_tranf_GTA_type"/>
    <property type="match status" value="1"/>
</dbReference>
<dbReference type="Pfam" id="PF00535">
    <property type="entry name" value="Glycos_transf_2"/>
    <property type="match status" value="1"/>
</dbReference>
<dbReference type="RefSeq" id="WP_224325413.1">
    <property type="nucleotide sequence ID" value="NZ_JACGBB010000013.1"/>
</dbReference>
<reference evidence="2 3" key="1">
    <citation type="submission" date="2020-07" db="EMBL/GenBank/DDBJ databases">
        <title>Transfer of Campylobacter canadensis to the novel genus Avispirillum gen. nov., that also includes two novel species recovered from migratory waterfowl: Avispirillum anseris sp. nov. and Avispirillum brantae sp. nov.</title>
        <authorList>
            <person name="Miller W.G."/>
            <person name="Chapman M.H."/>
            <person name="Yee E."/>
            <person name="Inglis G.D."/>
        </authorList>
    </citation>
    <scope>NUCLEOTIDE SEQUENCE [LARGE SCALE GENOMIC DNA]</scope>
    <source>
        <strain evidence="2 3">L283</strain>
    </source>
</reference>
<accession>A0ABS7WT56</accession>
<dbReference type="PANTHER" id="PTHR43685:SF2">
    <property type="entry name" value="GLYCOSYLTRANSFERASE 2-LIKE DOMAIN-CONTAINING PROTEIN"/>
    <property type="match status" value="1"/>
</dbReference>
<dbReference type="EMBL" id="JACGBB010000013">
    <property type="protein sequence ID" value="MBZ7987703.1"/>
    <property type="molecule type" value="Genomic_DNA"/>
</dbReference>
<protein>
    <submittedName>
        <fullName evidence="2">Glycosyltransferase family 2 protein</fullName>
    </submittedName>
</protein>
<dbReference type="InterPro" id="IPR050834">
    <property type="entry name" value="Glycosyltransf_2"/>
</dbReference>
<name>A0ABS7WT56_9BACT</name>
<evidence type="ECO:0000259" key="1">
    <source>
        <dbReference type="Pfam" id="PF00535"/>
    </source>
</evidence>
<comment type="caution">
    <text evidence="2">The sequence shown here is derived from an EMBL/GenBank/DDBJ whole genome shotgun (WGS) entry which is preliminary data.</text>
</comment>
<feature type="domain" description="Glycosyltransferase 2-like" evidence="1">
    <location>
        <begin position="3"/>
        <end position="150"/>
    </location>
</feature>
<dbReference type="PANTHER" id="PTHR43685">
    <property type="entry name" value="GLYCOSYLTRANSFERASE"/>
    <property type="match status" value="1"/>
</dbReference>
<keyword evidence="3" id="KW-1185">Reference proteome</keyword>
<evidence type="ECO:0000313" key="3">
    <source>
        <dbReference type="Proteomes" id="UP000786183"/>
    </source>
</evidence>
<sequence>MFSVIIPLFNKQQYIKRAILSCLNQSFSDYEIIVIDDNSCDLSLQILNEFKDKRIKIIKNKENKGTFASRNYGLLNAKNDFICFLDPDDYFLKDAFLHLKNSINEADIVCFNAFVHRVKTKEFYSYENAFFKKDEHLLFLLKQRHFCWSVWAKLFKKELLFNALKYLKINEHLCYFEDFLLCFCTFNLAKTIKISKKIIYQYEFSEDGIYESKLRLKQNYNDFLKVKEYILYLMQNDFKNQLFNEKIKLVLDKNQKDLLHRIQKEAL</sequence>
<dbReference type="InterPro" id="IPR001173">
    <property type="entry name" value="Glyco_trans_2-like"/>
</dbReference>
<dbReference type="Gene3D" id="3.90.550.10">
    <property type="entry name" value="Spore Coat Polysaccharide Biosynthesis Protein SpsA, Chain A"/>
    <property type="match status" value="1"/>
</dbReference>